<dbReference type="InterPro" id="IPR024047">
    <property type="entry name" value="MM3350-like_sf"/>
</dbReference>
<dbReference type="KEGG" id="manr:MPAN_010390"/>
<evidence type="ECO:0000259" key="1">
    <source>
        <dbReference type="Pfam" id="PF07929"/>
    </source>
</evidence>
<gene>
    <name evidence="2" type="ORF">MPAN_010390</name>
</gene>
<dbReference type="PANTHER" id="PTHR41878">
    <property type="entry name" value="LEXA REPRESSOR-RELATED"/>
    <property type="match status" value="1"/>
</dbReference>
<dbReference type="InterPro" id="IPR012912">
    <property type="entry name" value="Plasmid_pRiA4b_Orf3-like"/>
</dbReference>
<dbReference type="Proteomes" id="UP000620133">
    <property type="component" value="Chromosome"/>
</dbReference>
<keyword evidence="3" id="KW-1185">Reference proteome</keyword>
<proteinExistence type="predicted"/>
<evidence type="ECO:0000313" key="3">
    <source>
        <dbReference type="Proteomes" id="UP000620133"/>
    </source>
</evidence>
<organism evidence="2 3">
    <name type="scientific">Mariniplasma anaerobium</name>
    <dbReference type="NCBI Taxonomy" id="2735436"/>
    <lineage>
        <taxon>Bacteria</taxon>
        <taxon>Bacillati</taxon>
        <taxon>Mycoplasmatota</taxon>
        <taxon>Mollicutes</taxon>
        <taxon>Acholeplasmatales</taxon>
        <taxon>Acholeplasmataceae</taxon>
        <taxon>Mariniplasma</taxon>
    </lineage>
</organism>
<dbReference type="Pfam" id="PF07929">
    <property type="entry name" value="PRiA4_ORF3"/>
    <property type="match status" value="1"/>
</dbReference>
<sequence>MAKIYQFYVELRDSSPKIWRTIQVRQRMTVAEFVYILLPLFEMQASHLFKVNVPVGKMQVEKNKKVSGDAFDEKAFLKEHPELPKIRYRYELLDMIDDFSKRENDIIFNVTKESLKYAISEIGERMELWYDFGDDWFIDIKLKDIFDTDDSNMSPIVLEGEGFGIIEDCGGVWRLNDIIKAFKSKKSKSFQEYRDWLGIEDFNFSLFEKDEMNERLQVIPQIYKRCYEEKKALTDQEIKYIERKI</sequence>
<dbReference type="AlphaFoldDB" id="A0A7U9TI33"/>
<protein>
    <submittedName>
        <fullName evidence="2">Plasmid pRiA4b ORF-3 family protein</fullName>
    </submittedName>
</protein>
<dbReference type="Gene3D" id="3.10.290.30">
    <property type="entry name" value="MM3350-like"/>
    <property type="match status" value="1"/>
</dbReference>
<feature type="domain" description="Plasmid pRiA4b Orf3-like" evidence="1">
    <location>
        <begin position="3"/>
        <end position="210"/>
    </location>
</feature>
<dbReference type="PANTHER" id="PTHR41878:SF1">
    <property type="entry name" value="TNPR PROTEIN"/>
    <property type="match status" value="1"/>
</dbReference>
<dbReference type="EMBL" id="AP024412">
    <property type="protein sequence ID" value="BCR36146.1"/>
    <property type="molecule type" value="Genomic_DNA"/>
</dbReference>
<name>A0A7U9TI33_9MOLU</name>
<evidence type="ECO:0000313" key="2">
    <source>
        <dbReference type="EMBL" id="BCR36146.1"/>
    </source>
</evidence>
<accession>A0A7U9TI33</accession>
<reference evidence="2" key="1">
    <citation type="submission" date="2021-01" db="EMBL/GenBank/DDBJ databases">
        <title>Draft genome sequence of Acholeplasmataceae bacterium strain Mahy22.</title>
        <authorList>
            <person name="Watanabe M."/>
            <person name="Kojima H."/>
            <person name="Fukui M."/>
        </authorList>
    </citation>
    <scope>NUCLEOTIDE SEQUENCE</scope>
    <source>
        <strain evidence="2">Mahy22</strain>
    </source>
</reference>
<dbReference type="SUPFAM" id="SSF159941">
    <property type="entry name" value="MM3350-like"/>
    <property type="match status" value="1"/>
</dbReference>
<dbReference type="RefSeq" id="WP_176239609.1">
    <property type="nucleotide sequence ID" value="NZ_AP024412.1"/>
</dbReference>